<dbReference type="RefSeq" id="WP_110143938.1">
    <property type="nucleotide sequence ID" value="NZ_QHJG01000040.1"/>
</dbReference>
<protein>
    <submittedName>
        <fullName evidence="1">Uncharacterized protein</fullName>
    </submittedName>
</protein>
<name>A0A317TZ75_9GAMM</name>
<comment type="caution">
    <text evidence="1">The sequence shown here is derived from an EMBL/GenBank/DDBJ whole genome shotgun (WGS) entry which is preliminary data.</text>
</comment>
<accession>A0A317TZ75</accession>
<gene>
    <name evidence="1" type="ORF">DGG96_18085</name>
</gene>
<reference evidence="1 2" key="1">
    <citation type="submission" date="2018-05" db="EMBL/GenBank/DDBJ databases">
        <title>Legionella qingyii sp.nov., whole genome shotgun sequence.</title>
        <authorList>
            <person name="Wu H."/>
            <person name="Zhu Q."/>
            <person name="Hu C."/>
        </authorList>
    </citation>
    <scope>NUCLEOTIDE SEQUENCE [LARGE SCALE GENOMIC DNA]</scope>
    <source>
        <strain evidence="1 2">HEB18</strain>
    </source>
</reference>
<evidence type="ECO:0000313" key="2">
    <source>
        <dbReference type="Proteomes" id="UP000247152"/>
    </source>
</evidence>
<proteinExistence type="predicted"/>
<sequence length="176" mass="19694">MRSVGNKHIKEVDKVDLDCSSTKTSSVDQISQIVYALANHKRILGEIIVRGLLNLQDGKVVKHVYVVVVIAHYGVIEKDVELLVLNYEDEIKNLSQQISVHSKHVLLNAVVVHLVETNDSNCAVLDLSNYVAINDTKDQERLGWLVLLMVIDDSSLLYEHTYVGGNCISIGMVRWS</sequence>
<evidence type="ECO:0000313" key="1">
    <source>
        <dbReference type="EMBL" id="PWY54235.1"/>
    </source>
</evidence>
<dbReference type="EMBL" id="QHJG01000040">
    <property type="protein sequence ID" value="PWY54235.1"/>
    <property type="molecule type" value="Genomic_DNA"/>
</dbReference>
<dbReference type="AlphaFoldDB" id="A0A317TZ75"/>
<organism evidence="1 2">
    <name type="scientific">Legionella qingyii</name>
    <dbReference type="NCBI Taxonomy" id="2184757"/>
    <lineage>
        <taxon>Bacteria</taxon>
        <taxon>Pseudomonadati</taxon>
        <taxon>Pseudomonadota</taxon>
        <taxon>Gammaproteobacteria</taxon>
        <taxon>Legionellales</taxon>
        <taxon>Legionellaceae</taxon>
        <taxon>Legionella</taxon>
    </lineage>
</organism>
<dbReference type="Proteomes" id="UP000247152">
    <property type="component" value="Unassembled WGS sequence"/>
</dbReference>